<reference evidence="1 2" key="1">
    <citation type="journal article" date="2019" name="Environ. Microbiol.">
        <title>An active ?-lactamase is a part of an orchestrated cell wall stress resistance network of Bacillus subtilis and related rhizosphere species.</title>
        <authorList>
            <person name="Bucher T."/>
            <person name="Keren-Paz A."/>
            <person name="Hausser J."/>
            <person name="Olender T."/>
            <person name="Cytryn E."/>
            <person name="Kolodkin-Gal I."/>
        </authorList>
    </citation>
    <scope>NUCLEOTIDE SEQUENCE [LARGE SCALE GENOMIC DNA]</scope>
    <source>
        <strain evidence="1 2">I32</strain>
    </source>
</reference>
<keyword evidence="1" id="KW-0378">Hydrolase</keyword>
<dbReference type="Pfam" id="PF00232">
    <property type="entry name" value="Glyco_hydro_1"/>
    <property type="match status" value="1"/>
</dbReference>
<evidence type="ECO:0000313" key="1">
    <source>
        <dbReference type="EMBL" id="TKI90376.1"/>
    </source>
</evidence>
<name>A0A9X9A2G3_BACCE</name>
<proteinExistence type="predicted"/>
<dbReference type="InterPro" id="IPR017853">
    <property type="entry name" value="GH"/>
</dbReference>
<dbReference type="GO" id="GO:0004553">
    <property type="term" value="F:hydrolase activity, hydrolyzing O-glycosyl compounds"/>
    <property type="evidence" value="ECO:0007669"/>
    <property type="project" value="InterPro"/>
</dbReference>
<dbReference type="SUPFAM" id="SSF51445">
    <property type="entry name" value="(Trans)glycosidases"/>
    <property type="match status" value="1"/>
</dbReference>
<dbReference type="InterPro" id="IPR001360">
    <property type="entry name" value="Glyco_hydro_1"/>
</dbReference>
<dbReference type="EMBL" id="SZOH01003462">
    <property type="protein sequence ID" value="TKI90376.1"/>
    <property type="molecule type" value="Genomic_DNA"/>
</dbReference>
<dbReference type="Gene3D" id="3.20.20.80">
    <property type="entry name" value="Glycosidases"/>
    <property type="match status" value="1"/>
</dbReference>
<organism evidence="1 2">
    <name type="scientific">Bacillus cereus</name>
    <dbReference type="NCBI Taxonomy" id="1396"/>
    <lineage>
        <taxon>Bacteria</taxon>
        <taxon>Bacillati</taxon>
        <taxon>Bacillota</taxon>
        <taxon>Bacilli</taxon>
        <taxon>Bacillales</taxon>
        <taxon>Bacillaceae</taxon>
        <taxon>Bacillus</taxon>
        <taxon>Bacillus cereus group</taxon>
    </lineage>
</organism>
<comment type="caution">
    <text evidence="1">The sequence shown here is derived from an EMBL/GenBank/DDBJ whole genome shotgun (WGS) entry which is preliminary data.</text>
</comment>
<feature type="non-terminal residue" evidence="1">
    <location>
        <position position="1"/>
    </location>
</feature>
<dbReference type="GO" id="GO:0005975">
    <property type="term" value="P:carbohydrate metabolic process"/>
    <property type="evidence" value="ECO:0007669"/>
    <property type="project" value="InterPro"/>
</dbReference>
<dbReference type="AlphaFoldDB" id="A0A9X9A2G3"/>
<evidence type="ECO:0000313" key="2">
    <source>
        <dbReference type="Proteomes" id="UP000308444"/>
    </source>
</evidence>
<gene>
    <name evidence="1" type="ORF">FC695_34450</name>
</gene>
<protein>
    <submittedName>
        <fullName evidence="1">Glycosyl hydrolase family protein</fullName>
    </submittedName>
</protein>
<dbReference type="Proteomes" id="UP000308444">
    <property type="component" value="Unassembled WGS sequence"/>
</dbReference>
<sequence length="61" mass="6945">GYTSWGPIDLVSASTGEMKKRYGYIYVDKDNEGKGSLKRSKKDSFNWYKEVIATNGESLKF</sequence>
<accession>A0A9X9A2G3</accession>